<sequence length="74" mass="8528">MEEMKLQAAPELELIPIERRNFPEADHKREKRKIQRKRKERDNAARGLVTVTVASMMLNAVMAVIIYILQAGPI</sequence>
<gene>
    <name evidence="2" type="ORF">EAI93_13455</name>
</gene>
<dbReference type="Proteomes" id="UP000292665">
    <property type="component" value="Unassembled WGS sequence"/>
</dbReference>
<comment type="caution">
    <text evidence="2">The sequence shown here is derived from an EMBL/GenBank/DDBJ whole genome shotgun (WGS) entry which is preliminary data.</text>
</comment>
<keyword evidence="1" id="KW-1133">Transmembrane helix</keyword>
<evidence type="ECO:0000313" key="2">
    <source>
        <dbReference type="EMBL" id="RYS76313.1"/>
    </source>
</evidence>
<organism evidence="2 3">
    <name type="scientific">[Ruminococcus] torques</name>
    <dbReference type="NCBI Taxonomy" id="33039"/>
    <lineage>
        <taxon>Bacteria</taxon>
        <taxon>Bacillati</taxon>
        <taxon>Bacillota</taxon>
        <taxon>Clostridia</taxon>
        <taxon>Lachnospirales</taxon>
        <taxon>Lachnospiraceae</taxon>
        <taxon>Mediterraneibacter</taxon>
    </lineage>
</organism>
<dbReference type="RefSeq" id="WP_009242804.1">
    <property type="nucleotide sequence ID" value="NZ_CATZVU010000002.1"/>
</dbReference>
<keyword evidence="1" id="KW-0812">Transmembrane</keyword>
<name>A0A4Q5C501_9FIRM</name>
<dbReference type="AlphaFoldDB" id="A0A4Q5C501"/>
<keyword evidence="1" id="KW-0472">Membrane</keyword>
<reference evidence="2 3" key="1">
    <citation type="journal article" date="2019" name="Science, e1252229">
        <title>Invertible promoters mediate bacterial phase variation, antibiotic resistance, and host adaptation in the gut.</title>
        <authorList>
            <person name="Jiang X."/>
            <person name="Hall A.B."/>
            <person name="Arthur T.D."/>
            <person name="Plichta D.R."/>
            <person name="Covington C.T."/>
            <person name="Poyet M."/>
            <person name="Crothers J."/>
            <person name="Moses P.L."/>
            <person name="Tolonen A.C."/>
            <person name="Vlamakis H."/>
            <person name="Alm E.J."/>
            <person name="Xavier R.J."/>
        </authorList>
    </citation>
    <scope>NUCLEOTIDE SEQUENCE [LARGE SCALE GENOMIC DNA]</scope>
    <source>
        <strain evidence="3">aa_0143</strain>
    </source>
</reference>
<protein>
    <submittedName>
        <fullName evidence="2">Uncharacterized protein</fullName>
    </submittedName>
</protein>
<proteinExistence type="predicted"/>
<dbReference type="EMBL" id="RCYR01000049">
    <property type="protein sequence ID" value="RYS76313.1"/>
    <property type="molecule type" value="Genomic_DNA"/>
</dbReference>
<feature type="transmembrane region" description="Helical" evidence="1">
    <location>
        <begin position="47"/>
        <end position="69"/>
    </location>
</feature>
<accession>A0A4Q5C501</accession>
<evidence type="ECO:0000256" key="1">
    <source>
        <dbReference type="SAM" id="Phobius"/>
    </source>
</evidence>
<evidence type="ECO:0000313" key="3">
    <source>
        <dbReference type="Proteomes" id="UP000292665"/>
    </source>
</evidence>